<proteinExistence type="predicted"/>
<feature type="transmembrane region" description="Helical" evidence="1">
    <location>
        <begin position="80"/>
        <end position="100"/>
    </location>
</feature>
<gene>
    <name evidence="2" type="ORF">FGO68_gene5954</name>
</gene>
<evidence type="ECO:0000313" key="2">
    <source>
        <dbReference type="EMBL" id="TNV73946.1"/>
    </source>
</evidence>
<evidence type="ECO:0008006" key="4">
    <source>
        <dbReference type="Google" id="ProtNLM"/>
    </source>
</evidence>
<dbReference type="Proteomes" id="UP000785679">
    <property type="component" value="Unassembled WGS sequence"/>
</dbReference>
<evidence type="ECO:0000313" key="3">
    <source>
        <dbReference type="Proteomes" id="UP000785679"/>
    </source>
</evidence>
<dbReference type="EMBL" id="RRYP01017793">
    <property type="protein sequence ID" value="TNV73946.1"/>
    <property type="molecule type" value="Genomic_DNA"/>
</dbReference>
<feature type="transmembrane region" description="Helical" evidence="1">
    <location>
        <begin position="21"/>
        <end position="43"/>
    </location>
</feature>
<name>A0A8J8NG10_HALGN</name>
<keyword evidence="1" id="KW-0812">Transmembrane</keyword>
<accession>A0A8J8NG10</accession>
<keyword evidence="1" id="KW-0472">Membrane</keyword>
<keyword evidence="3" id="KW-1185">Reference proteome</keyword>
<dbReference type="AlphaFoldDB" id="A0A8J8NG10"/>
<comment type="caution">
    <text evidence="2">The sequence shown here is derived from an EMBL/GenBank/DDBJ whole genome shotgun (WGS) entry which is preliminary data.</text>
</comment>
<protein>
    <recommendedName>
        <fullName evidence="4">Transmembrane protein</fullName>
    </recommendedName>
</protein>
<sequence>MPVMGVVEQGFTQLEIFTQKFLVVAVTVMQIVTVSAVIVQLAMATPAVYETQSEVSVDGLKYPPGTQNVKQLPVARLPTPLVVCVVKVSTAFALTVLGLVETATIVKPWAFAWGTVSQIRT</sequence>
<evidence type="ECO:0000256" key="1">
    <source>
        <dbReference type="SAM" id="Phobius"/>
    </source>
</evidence>
<reference evidence="2" key="1">
    <citation type="submission" date="2019-06" db="EMBL/GenBank/DDBJ databases">
        <authorList>
            <person name="Zheng W."/>
        </authorList>
    </citation>
    <scope>NUCLEOTIDE SEQUENCE</scope>
    <source>
        <strain evidence="2">QDHG01</strain>
    </source>
</reference>
<keyword evidence="1" id="KW-1133">Transmembrane helix</keyword>
<organism evidence="2 3">
    <name type="scientific">Halteria grandinella</name>
    <dbReference type="NCBI Taxonomy" id="5974"/>
    <lineage>
        <taxon>Eukaryota</taxon>
        <taxon>Sar</taxon>
        <taxon>Alveolata</taxon>
        <taxon>Ciliophora</taxon>
        <taxon>Intramacronucleata</taxon>
        <taxon>Spirotrichea</taxon>
        <taxon>Stichotrichia</taxon>
        <taxon>Sporadotrichida</taxon>
        <taxon>Halteriidae</taxon>
        <taxon>Halteria</taxon>
    </lineage>
</organism>